<proteinExistence type="predicted"/>
<feature type="chain" id="PRO_5007552860" evidence="2">
    <location>
        <begin position="20"/>
        <end position="218"/>
    </location>
</feature>
<gene>
    <name evidence="3" type="ORF">AD929_12785</name>
</gene>
<feature type="region of interest" description="Disordered" evidence="1">
    <location>
        <begin position="20"/>
        <end position="52"/>
    </location>
</feature>
<dbReference type="PATRIC" id="fig|442.7.peg.3379"/>
<name>A0A149QS12_9PROT</name>
<dbReference type="InterPro" id="IPR036249">
    <property type="entry name" value="Thioredoxin-like_sf"/>
</dbReference>
<organism evidence="3 4">
    <name type="scientific">Gluconobacter potus</name>
    <dbReference type="NCBI Taxonomy" id="2724927"/>
    <lineage>
        <taxon>Bacteria</taxon>
        <taxon>Pseudomonadati</taxon>
        <taxon>Pseudomonadota</taxon>
        <taxon>Alphaproteobacteria</taxon>
        <taxon>Acetobacterales</taxon>
        <taxon>Acetobacteraceae</taxon>
        <taxon>Gluconobacter</taxon>
    </lineage>
</organism>
<evidence type="ECO:0000313" key="3">
    <source>
        <dbReference type="EMBL" id="KXV00093.1"/>
    </source>
</evidence>
<dbReference type="EMBL" id="LHZB01000118">
    <property type="protein sequence ID" value="KXV00093.1"/>
    <property type="molecule type" value="Genomic_DNA"/>
</dbReference>
<dbReference type="SUPFAM" id="SSF52833">
    <property type="entry name" value="Thioredoxin-like"/>
    <property type="match status" value="1"/>
</dbReference>
<accession>A0A149QS12</accession>
<evidence type="ECO:0000256" key="1">
    <source>
        <dbReference type="SAM" id="MobiDB-lite"/>
    </source>
</evidence>
<sequence>MNGLLACALVLPLAGHAQTAPQKASPSTSSQQAAESQSAEKTQMPAEPGGHVYLQGDGLIGTGPVLVTALIDRSDPASRAEIPYLAAMVAQTPKVTVDIKELPLLDRNSVELSRRLVAIRLHGGMRMWEEMEYAIARTTLPVTPERMDAQAEKLGLHDLAGLAHEKDVTDYLMDVRRFANGLSIHSTPVIMVGDQLRLGLQTTDMLLKTLAKARMPGE</sequence>
<dbReference type="RefSeq" id="WP_062497379.1">
    <property type="nucleotide sequence ID" value="NZ_LHZB01000118.1"/>
</dbReference>
<reference evidence="3 4" key="1">
    <citation type="submission" date="2015-06" db="EMBL/GenBank/DDBJ databases">
        <title>Improved classification and identification of acetic acid bacteria using matrix-assisted laser desorption/ionization time-of-flight mass spectrometry; Gluconobacter nephelii and Gluconobacter uchimurae are later heterotypic synonyms of Gluconobacter japonicus and Gluconobacter oxydans, respectively.</title>
        <authorList>
            <person name="Li L."/>
            <person name="Cleenwerck I."/>
            <person name="De Vuyst L."/>
            <person name="Vandamme P."/>
        </authorList>
    </citation>
    <scope>NUCLEOTIDE SEQUENCE [LARGE SCALE GENOMIC DNA]</scope>
    <source>
        <strain evidence="3 4">LMG 1764</strain>
    </source>
</reference>
<comment type="caution">
    <text evidence="3">The sequence shown here is derived from an EMBL/GenBank/DDBJ whole genome shotgun (WGS) entry which is preliminary data.</text>
</comment>
<keyword evidence="2" id="KW-0732">Signal</keyword>
<dbReference type="Gene3D" id="3.40.30.10">
    <property type="entry name" value="Glutaredoxin"/>
    <property type="match status" value="1"/>
</dbReference>
<evidence type="ECO:0000256" key="2">
    <source>
        <dbReference type="SAM" id="SignalP"/>
    </source>
</evidence>
<dbReference type="Proteomes" id="UP000075573">
    <property type="component" value="Unassembled WGS sequence"/>
</dbReference>
<feature type="compositionally biased region" description="Low complexity" evidence="1">
    <location>
        <begin position="20"/>
        <end position="43"/>
    </location>
</feature>
<evidence type="ECO:0000313" key="4">
    <source>
        <dbReference type="Proteomes" id="UP000075573"/>
    </source>
</evidence>
<feature type="signal peptide" evidence="2">
    <location>
        <begin position="1"/>
        <end position="19"/>
    </location>
</feature>
<protein>
    <submittedName>
        <fullName evidence="3">Uncharacterized protein</fullName>
    </submittedName>
</protein>
<dbReference type="AlphaFoldDB" id="A0A149QS12"/>